<evidence type="ECO:0000256" key="3">
    <source>
        <dbReference type="ARBA" id="ARBA00022840"/>
    </source>
</evidence>
<dbReference type="EMBL" id="VIRV01000005">
    <property type="protein sequence ID" value="MBY0758474.1"/>
    <property type="molecule type" value="Genomic_DNA"/>
</dbReference>
<keyword evidence="3" id="KW-0067">ATP-binding</keyword>
<sequence>MMKRGLISLLLCSDRFGRELVVYEETDSTNMRVKEAARSGAGEGLVVLAEQQTAGRGRRGRSWLSLPGENIYMTVLLRPDFLPDRAPMLTLLMACAVTRAVRRVCHVEVGIKWPNDLVIGGRKICGILTEMSVVQGAVDYVLIGVGINCNQREFPEELAEKATSIWLETGQAVPRETLVCRVLEEFEQLYIQFCKEQSLAFIKDEYEAALVNRGETVCVLEPGHEWKGTALGISKTGALIIKTDGGDLREVDSGEVSVRGVYGYI</sequence>
<dbReference type="InterPro" id="IPR003142">
    <property type="entry name" value="BPL_C"/>
</dbReference>
<name>A0ABS7L5Y1_9FIRM</name>
<evidence type="ECO:0000256" key="5">
    <source>
        <dbReference type="ARBA" id="ARBA00024227"/>
    </source>
</evidence>
<dbReference type="InterPro" id="IPR045864">
    <property type="entry name" value="aa-tRNA-synth_II/BPL/LPL"/>
</dbReference>
<evidence type="ECO:0000313" key="7">
    <source>
        <dbReference type="EMBL" id="MBY0758474.1"/>
    </source>
</evidence>
<evidence type="ECO:0000256" key="1">
    <source>
        <dbReference type="ARBA" id="ARBA00022598"/>
    </source>
</evidence>
<organism evidence="7 8">
    <name type="scientific">Sellimonas caecigallum</name>
    <dbReference type="NCBI Taxonomy" id="2592333"/>
    <lineage>
        <taxon>Bacteria</taxon>
        <taxon>Bacillati</taxon>
        <taxon>Bacillota</taxon>
        <taxon>Clostridia</taxon>
        <taxon>Lachnospirales</taxon>
        <taxon>Lachnospiraceae</taxon>
        <taxon>Sellimonas</taxon>
    </lineage>
</organism>
<evidence type="ECO:0000259" key="6">
    <source>
        <dbReference type="PROSITE" id="PS51733"/>
    </source>
</evidence>
<keyword evidence="8" id="KW-1185">Reference proteome</keyword>
<dbReference type="NCBIfam" id="TIGR00121">
    <property type="entry name" value="birA_ligase"/>
    <property type="match status" value="1"/>
</dbReference>
<keyword evidence="1 7" id="KW-0436">Ligase</keyword>
<dbReference type="EC" id="6.3.4.15" evidence="5"/>
<dbReference type="PANTHER" id="PTHR12835:SF5">
    <property type="entry name" value="BIOTIN--PROTEIN LIGASE"/>
    <property type="match status" value="1"/>
</dbReference>
<keyword evidence="4" id="KW-0092">Biotin</keyword>
<dbReference type="PROSITE" id="PS51733">
    <property type="entry name" value="BPL_LPL_CATALYTIC"/>
    <property type="match status" value="1"/>
</dbReference>
<evidence type="ECO:0000256" key="2">
    <source>
        <dbReference type="ARBA" id="ARBA00022741"/>
    </source>
</evidence>
<keyword evidence="2" id="KW-0547">Nucleotide-binding</keyword>
<dbReference type="PANTHER" id="PTHR12835">
    <property type="entry name" value="BIOTIN PROTEIN LIGASE"/>
    <property type="match status" value="1"/>
</dbReference>
<proteinExistence type="predicted"/>
<dbReference type="CDD" id="cd16442">
    <property type="entry name" value="BPL"/>
    <property type="match status" value="1"/>
</dbReference>
<reference evidence="7 8" key="1">
    <citation type="journal article" date="2020" name="New Microbes New Infect">
        <title>Sellimonas caecigallum sp. nov., description and genome sequence of a new member of the Sellimonas genus isolated from the cecum of feral chicken.</title>
        <authorList>
            <person name="Wongkuna S."/>
            <person name="Ghimire S."/>
            <person name="Antony L."/>
            <person name="Chankhamhaengdecha S."/>
            <person name="Janvilisri T."/>
            <person name="Scaria J."/>
        </authorList>
    </citation>
    <scope>NUCLEOTIDE SEQUENCE [LARGE SCALE GENOMIC DNA]</scope>
    <source>
        <strain evidence="7 8">SW451</strain>
    </source>
</reference>
<feature type="domain" description="BPL/LPL catalytic" evidence="6">
    <location>
        <begin position="5"/>
        <end position="194"/>
    </location>
</feature>
<dbReference type="InterPro" id="IPR004143">
    <property type="entry name" value="BPL_LPL_catalytic"/>
</dbReference>
<dbReference type="GO" id="GO:0004077">
    <property type="term" value="F:biotin--[biotin carboxyl-carrier protein] ligase activity"/>
    <property type="evidence" value="ECO:0007669"/>
    <property type="project" value="UniProtKB-EC"/>
</dbReference>
<dbReference type="InterPro" id="IPR004408">
    <property type="entry name" value="Biotin_CoA_COase_ligase"/>
</dbReference>
<dbReference type="SUPFAM" id="SSF50037">
    <property type="entry name" value="C-terminal domain of transcriptional repressors"/>
    <property type="match status" value="1"/>
</dbReference>
<gene>
    <name evidence="7" type="ORF">FLB61_05125</name>
</gene>
<comment type="caution">
    <text evidence="7">The sequence shown here is derived from an EMBL/GenBank/DDBJ whole genome shotgun (WGS) entry which is preliminary data.</text>
</comment>
<protein>
    <recommendedName>
        <fullName evidence="5">biotin--[biotin carboxyl-carrier protein] ligase</fullName>
        <ecNumber evidence="5">6.3.4.15</ecNumber>
    </recommendedName>
</protein>
<dbReference type="Pfam" id="PF02237">
    <property type="entry name" value="BPL_C"/>
    <property type="match status" value="1"/>
</dbReference>
<dbReference type="Gene3D" id="2.30.30.100">
    <property type="match status" value="1"/>
</dbReference>
<dbReference type="InterPro" id="IPR008988">
    <property type="entry name" value="Transcriptional_repressor_C"/>
</dbReference>
<accession>A0ABS7L5Y1</accession>
<dbReference type="Gene3D" id="3.30.930.10">
    <property type="entry name" value="Bira Bifunctional Protein, Domain 2"/>
    <property type="match status" value="1"/>
</dbReference>
<dbReference type="Pfam" id="PF03099">
    <property type="entry name" value="BPL_LplA_LipB"/>
    <property type="match status" value="1"/>
</dbReference>
<dbReference type="SUPFAM" id="SSF55681">
    <property type="entry name" value="Class II aaRS and biotin synthetases"/>
    <property type="match status" value="1"/>
</dbReference>
<evidence type="ECO:0000313" key="8">
    <source>
        <dbReference type="Proteomes" id="UP000779049"/>
    </source>
</evidence>
<dbReference type="Proteomes" id="UP000779049">
    <property type="component" value="Unassembled WGS sequence"/>
</dbReference>
<evidence type="ECO:0000256" key="4">
    <source>
        <dbReference type="ARBA" id="ARBA00023267"/>
    </source>
</evidence>